<evidence type="ECO:0000313" key="1">
    <source>
        <dbReference type="EMBL" id="KAA9339036.1"/>
    </source>
</evidence>
<sequence>MQERERMTSMVNIIEKVKKEGYTEDFMVMEEGVLCTLDRTASFSPDQVKIVDFYRFEHDTHPDDMAILYVIETATGLKGTLSDAYGTYHDSRTENFMRLVEDLGKNVDKHT</sequence>
<organism evidence="1 2">
    <name type="scientific">Adhaeribacter soli</name>
    <dbReference type="NCBI Taxonomy" id="2607655"/>
    <lineage>
        <taxon>Bacteria</taxon>
        <taxon>Pseudomonadati</taxon>
        <taxon>Bacteroidota</taxon>
        <taxon>Cytophagia</taxon>
        <taxon>Cytophagales</taxon>
        <taxon>Hymenobacteraceae</taxon>
        <taxon>Adhaeribacter</taxon>
    </lineage>
</organism>
<gene>
    <name evidence="1" type="ORF">F0P94_09615</name>
</gene>
<dbReference type="EMBL" id="VTWT01000004">
    <property type="protein sequence ID" value="KAA9339036.1"/>
    <property type="molecule type" value="Genomic_DNA"/>
</dbReference>
<keyword evidence="2" id="KW-1185">Reference proteome</keyword>
<accession>A0A5N1IZZ8</accession>
<protein>
    <recommendedName>
        <fullName evidence="3">Phosphoribosylpyrophosphate synthetase</fullName>
    </recommendedName>
</protein>
<dbReference type="Proteomes" id="UP000326570">
    <property type="component" value="Unassembled WGS sequence"/>
</dbReference>
<name>A0A5N1IZZ8_9BACT</name>
<dbReference type="AlphaFoldDB" id="A0A5N1IZZ8"/>
<reference evidence="1 2" key="1">
    <citation type="submission" date="2019-09" db="EMBL/GenBank/DDBJ databases">
        <title>Genome sequence of Adhaeribacter sp. M2.</title>
        <authorList>
            <person name="Srinivasan S."/>
        </authorList>
    </citation>
    <scope>NUCLEOTIDE SEQUENCE [LARGE SCALE GENOMIC DNA]</scope>
    <source>
        <strain evidence="1 2">M2</strain>
    </source>
</reference>
<comment type="caution">
    <text evidence="1">The sequence shown here is derived from an EMBL/GenBank/DDBJ whole genome shotgun (WGS) entry which is preliminary data.</text>
</comment>
<evidence type="ECO:0000313" key="2">
    <source>
        <dbReference type="Proteomes" id="UP000326570"/>
    </source>
</evidence>
<proteinExistence type="predicted"/>
<dbReference type="RefSeq" id="WP_150903670.1">
    <property type="nucleotide sequence ID" value="NZ_VTWT01000004.1"/>
</dbReference>
<evidence type="ECO:0008006" key="3">
    <source>
        <dbReference type="Google" id="ProtNLM"/>
    </source>
</evidence>